<name>A0A4Q2JT88_9MICO</name>
<reference evidence="1 2" key="1">
    <citation type="submission" date="2019-01" db="EMBL/GenBank/DDBJ databases">
        <authorList>
            <person name="Li J."/>
        </authorList>
    </citation>
    <scope>NUCLEOTIDE SEQUENCE [LARGE SCALE GENOMIC DNA]</scope>
    <source>
        <strain evidence="1 2">CGMCC 4.7180</strain>
    </source>
</reference>
<gene>
    <name evidence="1" type="ORF">ESO86_04570</name>
</gene>
<dbReference type="EMBL" id="SDPL01000048">
    <property type="protein sequence ID" value="RXZ49929.1"/>
    <property type="molecule type" value="Genomic_DNA"/>
</dbReference>
<evidence type="ECO:0000313" key="2">
    <source>
        <dbReference type="Proteomes" id="UP000292881"/>
    </source>
</evidence>
<dbReference type="OrthoDB" id="5007282at2"/>
<organism evidence="1 2">
    <name type="scientific">Agromyces binzhouensis</name>
    <dbReference type="NCBI Taxonomy" id="1817495"/>
    <lineage>
        <taxon>Bacteria</taxon>
        <taxon>Bacillati</taxon>
        <taxon>Actinomycetota</taxon>
        <taxon>Actinomycetes</taxon>
        <taxon>Micrococcales</taxon>
        <taxon>Microbacteriaceae</taxon>
        <taxon>Agromyces</taxon>
    </lineage>
</organism>
<accession>A0A4Q2JT88</accession>
<protein>
    <submittedName>
        <fullName evidence="1">Uncharacterized protein</fullName>
    </submittedName>
</protein>
<proteinExistence type="predicted"/>
<comment type="caution">
    <text evidence="1">The sequence shown here is derived from an EMBL/GenBank/DDBJ whole genome shotgun (WGS) entry which is preliminary data.</text>
</comment>
<dbReference type="AlphaFoldDB" id="A0A4Q2JT88"/>
<evidence type="ECO:0000313" key="1">
    <source>
        <dbReference type="EMBL" id="RXZ49929.1"/>
    </source>
</evidence>
<dbReference type="RefSeq" id="WP_129233698.1">
    <property type="nucleotide sequence ID" value="NZ_SDPL01000048.1"/>
</dbReference>
<sequence length="89" mass="10033">MSSVIDRPDHGTGRETPLLPSIGVWWPMLEAPLQREILEHPTAPLRTAIVRRILDLCELDDRPVPRSGIRLGANERAYLAGWTHAADWT</sequence>
<dbReference type="Proteomes" id="UP000292881">
    <property type="component" value="Unassembled WGS sequence"/>
</dbReference>
<keyword evidence="2" id="KW-1185">Reference proteome</keyword>